<accession>E3JDE5</accession>
<dbReference type="FunCoup" id="E3JDE5">
    <property type="interactions" value="1"/>
</dbReference>
<evidence type="ECO:0000259" key="9">
    <source>
        <dbReference type="PROSITE" id="PS50928"/>
    </source>
</evidence>
<dbReference type="Proteomes" id="UP000002484">
    <property type="component" value="Chromosome"/>
</dbReference>
<dbReference type="Pfam" id="PF00528">
    <property type="entry name" value="BPD_transp_1"/>
    <property type="match status" value="1"/>
</dbReference>
<dbReference type="GO" id="GO:0005886">
    <property type="term" value="C:plasma membrane"/>
    <property type="evidence" value="ECO:0007669"/>
    <property type="project" value="UniProtKB-SubCell"/>
</dbReference>
<keyword evidence="5 7" id="KW-1133">Transmembrane helix</keyword>
<feature type="transmembrane region" description="Helical" evidence="7">
    <location>
        <begin position="148"/>
        <end position="169"/>
    </location>
</feature>
<organism evidence="10 11">
    <name type="scientific">Pseudofrankia inefficax (strain DSM 45817 / CECT 9037 / DDB 130130 / EuI1c)</name>
    <name type="common">Frankia inefficax</name>
    <dbReference type="NCBI Taxonomy" id="298654"/>
    <lineage>
        <taxon>Bacteria</taxon>
        <taxon>Bacillati</taxon>
        <taxon>Actinomycetota</taxon>
        <taxon>Actinomycetes</taxon>
        <taxon>Frankiales</taxon>
        <taxon>Frankiaceae</taxon>
        <taxon>Pseudofrankia</taxon>
    </lineage>
</organism>
<dbReference type="SUPFAM" id="SSF161098">
    <property type="entry name" value="MetI-like"/>
    <property type="match status" value="1"/>
</dbReference>
<evidence type="ECO:0000256" key="6">
    <source>
        <dbReference type="ARBA" id="ARBA00023136"/>
    </source>
</evidence>
<dbReference type="KEGG" id="fri:FraEuI1c_5593"/>
<feature type="transmembrane region" description="Helical" evidence="7">
    <location>
        <begin position="52"/>
        <end position="78"/>
    </location>
</feature>
<dbReference type="RefSeq" id="WP_013426696.1">
    <property type="nucleotide sequence ID" value="NC_014666.1"/>
</dbReference>
<dbReference type="Gene3D" id="1.10.3720.10">
    <property type="entry name" value="MetI-like"/>
    <property type="match status" value="1"/>
</dbReference>
<dbReference type="InterPro" id="IPR000515">
    <property type="entry name" value="MetI-like"/>
</dbReference>
<keyword evidence="4 7" id="KW-0812">Transmembrane</keyword>
<gene>
    <name evidence="10" type="ordered locus">FraEuI1c_5593</name>
</gene>
<dbReference type="GO" id="GO:0055085">
    <property type="term" value="P:transmembrane transport"/>
    <property type="evidence" value="ECO:0007669"/>
    <property type="project" value="InterPro"/>
</dbReference>
<feature type="domain" description="ABC transmembrane type-1" evidence="9">
    <location>
        <begin position="111"/>
        <end position="323"/>
    </location>
</feature>
<evidence type="ECO:0000256" key="5">
    <source>
        <dbReference type="ARBA" id="ARBA00022989"/>
    </source>
</evidence>
<dbReference type="EMBL" id="CP002299">
    <property type="protein sequence ID" value="ADP83578.1"/>
    <property type="molecule type" value="Genomic_DNA"/>
</dbReference>
<evidence type="ECO:0000256" key="3">
    <source>
        <dbReference type="ARBA" id="ARBA00022475"/>
    </source>
</evidence>
<dbReference type="STRING" id="298654.FraEuI1c_5593"/>
<feature type="region of interest" description="Disordered" evidence="8">
    <location>
        <begin position="1"/>
        <end position="45"/>
    </location>
</feature>
<feature type="transmembrane region" description="Helical" evidence="7">
    <location>
        <begin position="115"/>
        <end position="136"/>
    </location>
</feature>
<dbReference type="PANTHER" id="PTHR30193">
    <property type="entry name" value="ABC TRANSPORTER PERMEASE PROTEIN"/>
    <property type="match status" value="1"/>
</dbReference>
<evidence type="ECO:0000313" key="11">
    <source>
        <dbReference type="Proteomes" id="UP000002484"/>
    </source>
</evidence>
<keyword evidence="11" id="KW-1185">Reference proteome</keyword>
<evidence type="ECO:0000256" key="2">
    <source>
        <dbReference type="ARBA" id="ARBA00022448"/>
    </source>
</evidence>
<name>E3JDE5_PSEI1</name>
<reference evidence="10 11" key="1">
    <citation type="submission" date="2010-10" db="EMBL/GenBank/DDBJ databases">
        <title>Complete sequence of Frankia sp. EuI1c.</title>
        <authorList>
            <consortium name="US DOE Joint Genome Institute"/>
            <person name="Lucas S."/>
            <person name="Copeland A."/>
            <person name="Lapidus A."/>
            <person name="Cheng J.-F."/>
            <person name="Bruce D."/>
            <person name="Goodwin L."/>
            <person name="Pitluck S."/>
            <person name="Chertkov O."/>
            <person name="Detter J.C."/>
            <person name="Han C."/>
            <person name="Tapia R."/>
            <person name="Land M."/>
            <person name="Hauser L."/>
            <person name="Jeffries C."/>
            <person name="Kyrpides N."/>
            <person name="Ivanova N."/>
            <person name="Mikhailova N."/>
            <person name="Beauchemin N."/>
            <person name="Sen A."/>
            <person name="Sur S.A."/>
            <person name="Gtari M."/>
            <person name="Wall L."/>
            <person name="Tisa L."/>
            <person name="Woyke T."/>
        </authorList>
    </citation>
    <scope>NUCLEOTIDE SEQUENCE [LARGE SCALE GENOMIC DNA]</scope>
    <source>
        <strain evidence="11">DSM 45817 / CECT 9037 / EuI1c</strain>
    </source>
</reference>
<evidence type="ECO:0000256" key="8">
    <source>
        <dbReference type="SAM" id="MobiDB-lite"/>
    </source>
</evidence>
<feature type="transmembrane region" description="Helical" evidence="7">
    <location>
        <begin position="302"/>
        <end position="322"/>
    </location>
</feature>
<sequence>MSSAGWIRERGSASPRSRVPRRTMLPGRTPPGRPTAATEPRRPGRRSLGDGLVGWAMVSPSVLLIGVFGLVPVVWSFVLSFQHSDLQTPATSAGLANYRELVHDPLFVASVRHTLVYTAIFVPVTLLLSLLAAAALNRRIRGISVYRLAFFIPVVTSTVATGVIFTWLLDPAFGFVNMSLAKLGLPTSGFFSSPHAALLSVVAMTVWGWTGFGALIYLAGLQGTPSDVLEAAQIDGCSKTGAFWRVQVPLLRPVTGFLTVWLTINALQLFDEIFVTTRGGPLNATNVVVYYLYRQAFEFFHAGYAAAMATVLFVIIALVTWAQSRFTGDATSAERS</sequence>
<dbReference type="PROSITE" id="PS50928">
    <property type="entry name" value="ABC_TM1"/>
    <property type="match status" value="1"/>
</dbReference>
<dbReference type="eggNOG" id="COG1175">
    <property type="taxonomic scope" value="Bacteria"/>
</dbReference>
<dbReference type="HOGENOM" id="CLU_016047_0_2_11"/>
<dbReference type="PANTHER" id="PTHR30193:SF37">
    <property type="entry name" value="INNER MEMBRANE ABC TRANSPORTER PERMEASE PROTEIN YCJO"/>
    <property type="match status" value="1"/>
</dbReference>
<dbReference type="InParanoid" id="E3JDE5"/>
<dbReference type="InterPro" id="IPR051393">
    <property type="entry name" value="ABC_transporter_permease"/>
</dbReference>
<feature type="transmembrane region" description="Helical" evidence="7">
    <location>
        <begin position="196"/>
        <end position="219"/>
    </location>
</feature>
<evidence type="ECO:0000313" key="10">
    <source>
        <dbReference type="EMBL" id="ADP83578.1"/>
    </source>
</evidence>
<proteinExistence type="inferred from homology"/>
<comment type="subcellular location">
    <subcellularLocation>
        <location evidence="1 7">Cell membrane</location>
        <topology evidence="1 7">Multi-pass membrane protein</topology>
    </subcellularLocation>
</comment>
<dbReference type="AlphaFoldDB" id="E3JDE5"/>
<protein>
    <submittedName>
        <fullName evidence="10">Binding-protein-dependent transport systems inner membrane component</fullName>
    </submittedName>
</protein>
<evidence type="ECO:0000256" key="4">
    <source>
        <dbReference type="ARBA" id="ARBA00022692"/>
    </source>
</evidence>
<dbReference type="InterPro" id="IPR035906">
    <property type="entry name" value="MetI-like_sf"/>
</dbReference>
<keyword evidence="6 7" id="KW-0472">Membrane</keyword>
<keyword evidence="2 7" id="KW-0813">Transport</keyword>
<evidence type="ECO:0000256" key="7">
    <source>
        <dbReference type="RuleBase" id="RU363032"/>
    </source>
</evidence>
<dbReference type="CDD" id="cd06261">
    <property type="entry name" value="TM_PBP2"/>
    <property type="match status" value="1"/>
</dbReference>
<comment type="similarity">
    <text evidence="7">Belongs to the binding-protein-dependent transport system permease family.</text>
</comment>
<evidence type="ECO:0000256" key="1">
    <source>
        <dbReference type="ARBA" id="ARBA00004651"/>
    </source>
</evidence>
<keyword evidence="3" id="KW-1003">Cell membrane</keyword>
<dbReference type="OrthoDB" id="9805974at2"/>